<protein>
    <submittedName>
        <fullName evidence="2">GNAT family N-acetyltransferase</fullName>
        <ecNumber evidence="2">2.3.1.-</ecNumber>
    </submittedName>
</protein>
<dbReference type="SUPFAM" id="SSF55729">
    <property type="entry name" value="Acyl-CoA N-acyltransferases (Nat)"/>
    <property type="match status" value="1"/>
</dbReference>
<sequence length="182" mass="19398">MTGVELQVVEDAAVGASVLERIGALFDAEYQAEHGPWERRAPYGYAPADIRVLAFDGTGLIGHVGYQRRTVGVGDREVTVAGVGGVLVAPRARGLGLGIAMLRRAQGRMASDVDYGYLGCRPAVVPFYEAAGWRRIRAREHSLSPATGSPVTTNTDPILICDAGRPASEWPAGTIDLRGLPW</sequence>
<dbReference type="RefSeq" id="WP_337317848.1">
    <property type="nucleotide sequence ID" value="NZ_JBBDGN010000002.1"/>
</dbReference>
<evidence type="ECO:0000313" key="3">
    <source>
        <dbReference type="Proteomes" id="UP001366085"/>
    </source>
</evidence>
<dbReference type="Proteomes" id="UP001366085">
    <property type="component" value="Unassembled WGS sequence"/>
</dbReference>
<keyword evidence="2" id="KW-0808">Transferase</keyword>
<dbReference type="InterPro" id="IPR003484">
    <property type="entry name" value="NodA"/>
</dbReference>
<dbReference type="EC" id="2.3.1.-" evidence="2"/>
<gene>
    <name evidence="2" type="ORF">WDU93_04155</name>
</gene>
<dbReference type="InterPro" id="IPR000182">
    <property type="entry name" value="GNAT_dom"/>
</dbReference>
<dbReference type="Pfam" id="PF02474">
    <property type="entry name" value="NodA"/>
    <property type="match status" value="1"/>
</dbReference>
<evidence type="ECO:0000259" key="1">
    <source>
        <dbReference type="PROSITE" id="PS51186"/>
    </source>
</evidence>
<dbReference type="GO" id="GO:0016746">
    <property type="term" value="F:acyltransferase activity"/>
    <property type="evidence" value="ECO:0007669"/>
    <property type="project" value="UniProtKB-KW"/>
</dbReference>
<dbReference type="Gene3D" id="3.40.630.30">
    <property type="match status" value="1"/>
</dbReference>
<dbReference type="InterPro" id="IPR016181">
    <property type="entry name" value="Acyl_CoA_acyltransferase"/>
</dbReference>
<proteinExistence type="predicted"/>
<organism evidence="2 3">
    <name type="scientific">Microbacterium istanbulense</name>
    <dbReference type="NCBI Taxonomy" id="3122049"/>
    <lineage>
        <taxon>Bacteria</taxon>
        <taxon>Bacillati</taxon>
        <taxon>Actinomycetota</taxon>
        <taxon>Actinomycetes</taxon>
        <taxon>Micrococcales</taxon>
        <taxon>Microbacteriaceae</taxon>
        <taxon>Microbacterium</taxon>
    </lineage>
</organism>
<name>A0ABU8LI39_9MICO</name>
<dbReference type="EMBL" id="JBBDGN010000002">
    <property type="protein sequence ID" value="MEJ1090878.1"/>
    <property type="molecule type" value="Genomic_DNA"/>
</dbReference>
<reference evidence="2 3" key="1">
    <citation type="submission" date="2024-02" db="EMBL/GenBank/DDBJ databases">
        <authorList>
            <person name="Saticioglu I.B."/>
        </authorList>
    </citation>
    <scope>NUCLEOTIDE SEQUENCE [LARGE SCALE GENOMIC DNA]</scope>
    <source>
        <strain evidence="2 3">Mu-43</strain>
    </source>
</reference>
<dbReference type="PROSITE" id="PS51186">
    <property type="entry name" value="GNAT"/>
    <property type="match status" value="1"/>
</dbReference>
<keyword evidence="3" id="KW-1185">Reference proteome</keyword>
<accession>A0ABU8LI39</accession>
<feature type="domain" description="N-acetyltransferase" evidence="1">
    <location>
        <begin position="4"/>
        <end position="154"/>
    </location>
</feature>
<evidence type="ECO:0000313" key="2">
    <source>
        <dbReference type="EMBL" id="MEJ1090878.1"/>
    </source>
</evidence>
<comment type="caution">
    <text evidence="2">The sequence shown here is derived from an EMBL/GenBank/DDBJ whole genome shotgun (WGS) entry which is preliminary data.</text>
</comment>
<keyword evidence="2" id="KW-0012">Acyltransferase</keyword>